<organism evidence="2 3">
    <name type="scientific">Actinomadura soli</name>
    <dbReference type="NCBI Taxonomy" id="2508997"/>
    <lineage>
        <taxon>Bacteria</taxon>
        <taxon>Bacillati</taxon>
        <taxon>Actinomycetota</taxon>
        <taxon>Actinomycetes</taxon>
        <taxon>Streptosporangiales</taxon>
        <taxon>Thermomonosporaceae</taxon>
        <taxon>Actinomadura</taxon>
    </lineage>
</organism>
<gene>
    <name evidence="2" type="ORF">ETD83_10705</name>
</gene>
<feature type="domain" description="DUF397" evidence="1">
    <location>
        <begin position="5"/>
        <end position="56"/>
    </location>
</feature>
<accession>A0A5C4JHD7</accession>
<evidence type="ECO:0000313" key="3">
    <source>
        <dbReference type="Proteomes" id="UP000309174"/>
    </source>
</evidence>
<comment type="caution">
    <text evidence="2">The sequence shown here is derived from an EMBL/GenBank/DDBJ whole genome shotgun (WGS) entry which is preliminary data.</text>
</comment>
<dbReference type="RefSeq" id="WP_138644921.1">
    <property type="nucleotide sequence ID" value="NZ_VCKW01000040.1"/>
</dbReference>
<evidence type="ECO:0000259" key="1">
    <source>
        <dbReference type="Pfam" id="PF04149"/>
    </source>
</evidence>
<dbReference type="InterPro" id="IPR007278">
    <property type="entry name" value="DUF397"/>
</dbReference>
<keyword evidence="3" id="KW-1185">Reference proteome</keyword>
<dbReference type="OrthoDB" id="3482604at2"/>
<proteinExistence type="predicted"/>
<sequence>MSTPVWRKSSHSSDGTSGQCVEVAALSGVVGIRDSKDPDARHLTLTPNALRELLQKAVDRWT</sequence>
<reference evidence="2 3" key="1">
    <citation type="submission" date="2019-05" db="EMBL/GenBank/DDBJ databases">
        <title>Draft genome sequence of Actinomadura sp. 14C53.</title>
        <authorList>
            <person name="Saricaoglu S."/>
            <person name="Isik K."/>
        </authorList>
    </citation>
    <scope>NUCLEOTIDE SEQUENCE [LARGE SCALE GENOMIC DNA]</scope>
    <source>
        <strain evidence="2 3">14C53</strain>
    </source>
</reference>
<name>A0A5C4JHD7_9ACTN</name>
<dbReference type="EMBL" id="VCKW01000040">
    <property type="protein sequence ID" value="TMR03460.1"/>
    <property type="molecule type" value="Genomic_DNA"/>
</dbReference>
<dbReference type="Pfam" id="PF04149">
    <property type="entry name" value="DUF397"/>
    <property type="match status" value="1"/>
</dbReference>
<evidence type="ECO:0000313" key="2">
    <source>
        <dbReference type="EMBL" id="TMR03460.1"/>
    </source>
</evidence>
<dbReference type="Proteomes" id="UP000309174">
    <property type="component" value="Unassembled WGS sequence"/>
</dbReference>
<dbReference type="AlphaFoldDB" id="A0A5C4JHD7"/>
<protein>
    <submittedName>
        <fullName evidence="2">DUF397 domain-containing protein</fullName>
    </submittedName>
</protein>